<organism evidence="4 5">
    <name type="scientific">Deinandra increscens subsp. villosa</name>
    <dbReference type="NCBI Taxonomy" id="3103831"/>
    <lineage>
        <taxon>Eukaryota</taxon>
        <taxon>Viridiplantae</taxon>
        <taxon>Streptophyta</taxon>
        <taxon>Embryophyta</taxon>
        <taxon>Tracheophyta</taxon>
        <taxon>Spermatophyta</taxon>
        <taxon>Magnoliopsida</taxon>
        <taxon>eudicotyledons</taxon>
        <taxon>Gunneridae</taxon>
        <taxon>Pentapetalae</taxon>
        <taxon>asterids</taxon>
        <taxon>campanulids</taxon>
        <taxon>Asterales</taxon>
        <taxon>Asteraceae</taxon>
        <taxon>Asteroideae</taxon>
        <taxon>Heliantheae alliance</taxon>
        <taxon>Madieae</taxon>
        <taxon>Madiinae</taxon>
        <taxon>Deinandra</taxon>
    </lineage>
</organism>
<dbReference type="PROSITE" id="PS50280">
    <property type="entry name" value="SET"/>
    <property type="match status" value="1"/>
</dbReference>
<comment type="similarity">
    <text evidence="1">Belongs to the class V-like SAM-binding methyltransferase superfamily. Histone-lysine methyltransferase family. SETD6 subfamily.</text>
</comment>
<dbReference type="SUPFAM" id="SSF82199">
    <property type="entry name" value="SET domain"/>
    <property type="match status" value="1"/>
</dbReference>
<feature type="region of interest" description="Disordered" evidence="2">
    <location>
        <begin position="230"/>
        <end position="282"/>
    </location>
</feature>
<feature type="compositionally biased region" description="Polar residues" evidence="2">
    <location>
        <begin position="257"/>
        <end position="271"/>
    </location>
</feature>
<dbReference type="AlphaFoldDB" id="A0AAP0GTC6"/>
<dbReference type="PANTHER" id="PTHR13271:SF34">
    <property type="entry name" value="N-LYSINE METHYLTRANSFERASE SETD6"/>
    <property type="match status" value="1"/>
</dbReference>
<comment type="caution">
    <text evidence="4">The sequence shown here is derived from an EMBL/GenBank/DDBJ whole genome shotgun (WGS) entry which is preliminary data.</text>
</comment>
<feature type="compositionally biased region" description="Acidic residues" evidence="2">
    <location>
        <begin position="240"/>
        <end position="251"/>
    </location>
</feature>
<keyword evidence="1" id="KW-0489">Methyltransferase</keyword>
<comment type="subcellular location">
    <subcellularLocation>
        <location evidence="1">Nucleus</location>
    </subcellularLocation>
</comment>
<keyword evidence="5" id="KW-1185">Reference proteome</keyword>
<keyword evidence="1" id="KW-0539">Nucleus</keyword>
<evidence type="ECO:0000313" key="4">
    <source>
        <dbReference type="EMBL" id="KAK9062593.1"/>
    </source>
</evidence>
<sequence length="518" mass="58766">MACNNHRRLRAFKRWMKSQSIQHSDALDLLIQPQDQQLWVKALCDIHEGDLIATIPKHACLTVKSSAARRLIEDFHLEGYMALSVALMYEKSLGQQSPWFGYLQLLPDRNPNVPLLWSLDEIDELLLGTELHKVSLHSGLTLDPCDVCDLRQTVKEDKALVYEDWKACIMPFVESAPIRLNPDDFDLEQYFAAKSLISSRSFQIDDYYGFGMVPLADLFNHKTDAEDVHFTSVSSHSESDTDASENIEDPTDDHQNGDSLFENQNESNVTSPEDDFSADDTSSSTTEILEMIMVRDVKAGSEVFNTYGSMGNAALLHRYGFTEPDNPYNIVNIDLDLVLQWSSSVFSSRHTRSRLSMWKRLHHAELPGQEIDYFEISSDGEPEVELLKLIFIILLPEKAYNEFHKSEVALIPNKKGIILGEISETNKKLLLTESVRDALLSLADIRERCYGLRSMEDDVEALKACPVTNMKLYHSLVLRISERRIIEKLRAYSSATSAGVRLLNVCNGSTLGKKLRKR</sequence>
<dbReference type="EMBL" id="JBCNJP010000019">
    <property type="protein sequence ID" value="KAK9062593.1"/>
    <property type="molecule type" value="Genomic_DNA"/>
</dbReference>
<dbReference type="GO" id="GO:0016279">
    <property type="term" value="F:protein-lysine N-methyltransferase activity"/>
    <property type="evidence" value="ECO:0007669"/>
    <property type="project" value="UniProtKB-UniRule"/>
</dbReference>
<reference evidence="4 5" key="1">
    <citation type="submission" date="2024-04" db="EMBL/GenBank/DDBJ databases">
        <title>The reference genome of an endangered Asteraceae, Deinandra increscens subsp. villosa, native to the Central Coast of California.</title>
        <authorList>
            <person name="Guilliams M."/>
            <person name="Hasenstab-Lehman K."/>
            <person name="Meyer R."/>
            <person name="Mcevoy S."/>
        </authorList>
    </citation>
    <scope>NUCLEOTIDE SEQUENCE [LARGE SCALE GENOMIC DNA]</scope>
    <source>
        <tissue evidence="4">Leaf</tissue>
    </source>
</reference>
<dbReference type="GO" id="GO:0005634">
    <property type="term" value="C:nucleus"/>
    <property type="evidence" value="ECO:0007669"/>
    <property type="project" value="UniProtKB-SubCell"/>
</dbReference>
<keyword evidence="1" id="KW-0949">S-adenosyl-L-methionine</keyword>
<proteinExistence type="inferred from homology"/>
<gene>
    <name evidence="4" type="ORF">SSX86_019781</name>
</gene>
<feature type="domain" description="SET" evidence="3">
    <location>
        <begin position="111"/>
        <end position="308"/>
    </location>
</feature>
<comment type="function">
    <text evidence="1">Protein-lysine N-methyltransferase.</text>
</comment>
<name>A0AAP0GTC6_9ASTR</name>
<dbReference type="InterPro" id="IPR050600">
    <property type="entry name" value="SETD3_SETD6_MTase"/>
</dbReference>
<dbReference type="InterPro" id="IPR046341">
    <property type="entry name" value="SET_dom_sf"/>
</dbReference>
<dbReference type="EC" id="2.1.1.-" evidence="1"/>
<evidence type="ECO:0000259" key="3">
    <source>
        <dbReference type="PROSITE" id="PS50280"/>
    </source>
</evidence>
<evidence type="ECO:0000313" key="5">
    <source>
        <dbReference type="Proteomes" id="UP001408789"/>
    </source>
</evidence>
<accession>A0AAP0GTC6</accession>
<dbReference type="Proteomes" id="UP001408789">
    <property type="component" value="Unassembled WGS sequence"/>
</dbReference>
<protein>
    <recommendedName>
        <fullName evidence="1">N-lysine methyltransferase</fullName>
        <ecNumber evidence="1">2.1.1.-</ecNumber>
    </recommendedName>
</protein>
<evidence type="ECO:0000256" key="2">
    <source>
        <dbReference type="SAM" id="MobiDB-lite"/>
    </source>
</evidence>
<dbReference type="InterPro" id="IPR011383">
    <property type="entry name" value="N-lys_methylase_SETD6"/>
</dbReference>
<dbReference type="PANTHER" id="PTHR13271">
    <property type="entry name" value="UNCHARACTERIZED PUTATIVE METHYLTRANSFERASE"/>
    <property type="match status" value="1"/>
</dbReference>
<dbReference type="CDD" id="cd10527">
    <property type="entry name" value="SET_LSMT"/>
    <property type="match status" value="1"/>
</dbReference>
<evidence type="ECO:0000256" key="1">
    <source>
        <dbReference type="PIRNR" id="PIRNR011771"/>
    </source>
</evidence>
<keyword evidence="1" id="KW-0808">Transferase</keyword>
<dbReference type="GO" id="GO:0032259">
    <property type="term" value="P:methylation"/>
    <property type="evidence" value="ECO:0007669"/>
    <property type="project" value="UniProtKB-KW"/>
</dbReference>
<dbReference type="PIRSF" id="PIRSF011771">
    <property type="entry name" value="RMS1_SET"/>
    <property type="match status" value="1"/>
</dbReference>
<dbReference type="InterPro" id="IPR001214">
    <property type="entry name" value="SET_dom"/>
</dbReference>
<dbReference type="Gene3D" id="3.90.1410.10">
    <property type="entry name" value="set domain protein methyltransferase, domain 1"/>
    <property type="match status" value="1"/>
</dbReference>